<keyword evidence="6" id="KW-0540">Nuclease</keyword>
<evidence type="ECO:0000256" key="4">
    <source>
        <dbReference type="SAM" id="MobiDB-lite"/>
    </source>
</evidence>
<organism evidence="6 7">
    <name type="scientific">Marinicrinis lubricantis</name>
    <dbReference type="NCBI Taxonomy" id="2086470"/>
    <lineage>
        <taxon>Bacteria</taxon>
        <taxon>Bacillati</taxon>
        <taxon>Bacillota</taxon>
        <taxon>Bacilli</taxon>
        <taxon>Bacillales</taxon>
        <taxon>Paenibacillaceae</taxon>
    </lineage>
</organism>
<dbReference type="EMBL" id="JBHSQV010000031">
    <property type="protein sequence ID" value="MFC5985756.1"/>
    <property type="molecule type" value="Genomic_DNA"/>
</dbReference>
<dbReference type="PIRSF" id="PIRSF005814">
    <property type="entry name" value="MutS_YshD"/>
    <property type="match status" value="1"/>
</dbReference>
<dbReference type="RefSeq" id="WP_379892911.1">
    <property type="nucleotide sequence ID" value="NZ_CBCSCT010000023.1"/>
</dbReference>
<dbReference type="InterPro" id="IPR027417">
    <property type="entry name" value="P-loop_NTPase"/>
</dbReference>
<dbReference type="PROSITE" id="PS00486">
    <property type="entry name" value="DNA_MISMATCH_REPAIR_2"/>
    <property type="match status" value="1"/>
</dbReference>
<dbReference type="NCBIfam" id="TIGR01069">
    <property type="entry name" value="mutS2"/>
    <property type="match status" value="1"/>
</dbReference>
<dbReference type="SMART" id="SM00533">
    <property type="entry name" value="MUTSd"/>
    <property type="match status" value="1"/>
</dbReference>
<dbReference type="InterPro" id="IPR007696">
    <property type="entry name" value="DNA_mismatch_repair_MutS_core"/>
</dbReference>
<dbReference type="PANTHER" id="PTHR48466:SF2">
    <property type="entry name" value="OS10G0509000 PROTEIN"/>
    <property type="match status" value="1"/>
</dbReference>
<dbReference type="SMART" id="SM00534">
    <property type="entry name" value="MUTSac"/>
    <property type="match status" value="1"/>
</dbReference>
<keyword evidence="6" id="KW-0255">Endonuclease</keyword>
<keyword evidence="2" id="KW-0067">ATP-binding</keyword>
<dbReference type="Proteomes" id="UP001596250">
    <property type="component" value="Unassembled WGS sequence"/>
</dbReference>
<evidence type="ECO:0000313" key="6">
    <source>
        <dbReference type="EMBL" id="MFC5985756.1"/>
    </source>
</evidence>
<dbReference type="Gene3D" id="3.40.50.300">
    <property type="entry name" value="P-loop containing nucleotide triphosphate hydrolases"/>
    <property type="match status" value="1"/>
</dbReference>
<gene>
    <name evidence="6" type="ORF">ACFPXP_04850</name>
</gene>
<dbReference type="InterPro" id="IPR036187">
    <property type="entry name" value="DNA_mismatch_repair_MutS_sf"/>
</dbReference>
<dbReference type="SUPFAM" id="SSF48334">
    <property type="entry name" value="DNA repair protein MutS, domain III"/>
    <property type="match status" value="1"/>
</dbReference>
<keyword evidence="7" id="KW-1185">Reference proteome</keyword>
<evidence type="ECO:0000256" key="2">
    <source>
        <dbReference type="ARBA" id="ARBA00022840"/>
    </source>
</evidence>
<dbReference type="GO" id="GO:0004519">
    <property type="term" value="F:endonuclease activity"/>
    <property type="evidence" value="ECO:0007669"/>
    <property type="project" value="UniProtKB-KW"/>
</dbReference>
<evidence type="ECO:0000256" key="3">
    <source>
        <dbReference type="ARBA" id="ARBA00023125"/>
    </source>
</evidence>
<feature type="domain" description="DNA mismatch repair proteins mutS family" evidence="5">
    <location>
        <begin position="403"/>
        <end position="419"/>
    </location>
</feature>
<sequence>MNTNTYQKMDYLRIKEQLMQYAVTYTGKALVEKLEPSVLPAQIVRWLAETEEALNVVQNSSSIPIPSMEGMEGVFGLLGKGYVLTCEDLSAVAQFIKSCNQWRSFIQRKEALAPSLAAYAASMYDVSSVLVEIDRCIEHGQIKDQASADLWKIRKRIRTLEERIKRRLDAILQKHKSILQELMVSKRSGRYVIPVKKEFRKKMQGTVWDESSSGQTVFIEPAELTSFQQELSSLHAEEYVEEQKVMSALTEEVDRYRPQLELNGEATGQFDFIFAKAKYAATMDGRSVQIRDDGEIHLRGAVHPLLSGERVPLDLSLGKAYRALIITGPNTGGKTVALKTLGLLTLMAQSGLLVPVKESSGISVFQRLEVDIGDNQSMDQSLSTFSSHIRNIIQMLRSADHRTLILIDEMASGTDPGEGIGLSIAVLEELYRKGATIVATTHYNEIKNFASQADGFENARMEFDLETLRPLYTLTVGEAGQSYAFYIAQKLGIDGRVIERAKEITSAAGSEAKVSLPKPNTETGKHQSRGGAASVKKQKPSRPQRMEGGEVHSYEVGDVVWIPSLKRAGVIYQTADERGEVTLKIQNEKVKINQKRIKPYIDRKHLYPEAYDMDIVFESKETRKKRNLMKRKHVEGLQIEHPAQEDEK</sequence>
<accession>A0ABW1IL08</accession>
<feature type="region of interest" description="Disordered" evidence="4">
    <location>
        <begin position="509"/>
        <end position="549"/>
    </location>
</feature>
<evidence type="ECO:0000259" key="5">
    <source>
        <dbReference type="PROSITE" id="PS00486"/>
    </source>
</evidence>
<dbReference type="Pfam" id="PF00488">
    <property type="entry name" value="MutS_V"/>
    <property type="match status" value="1"/>
</dbReference>
<evidence type="ECO:0000313" key="7">
    <source>
        <dbReference type="Proteomes" id="UP001596250"/>
    </source>
</evidence>
<keyword evidence="3" id="KW-0238">DNA-binding</keyword>
<dbReference type="InterPro" id="IPR045076">
    <property type="entry name" value="MutS"/>
</dbReference>
<dbReference type="PANTHER" id="PTHR48466">
    <property type="entry name" value="OS10G0509000 PROTEIN-RELATED"/>
    <property type="match status" value="1"/>
</dbReference>
<name>A0ABW1IL08_9BACL</name>
<protein>
    <submittedName>
        <fullName evidence="6">Endonuclease MutS2</fullName>
    </submittedName>
</protein>
<proteinExistence type="predicted"/>
<comment type="caution">
    <text evidence="6">The sequence shown here is derived from an EMBL/GenBank/DDBJ whole genome shotgun (WGS) entry which is preliminary data.</text>
</comment>
<keyword evidence="6" id="KW-0378">Hydrolase</keyword>
<evidence type="ECO:0000256" key="1">
    <source>
        <dbReference type="ARBA" id="ARBA00022741"/>
    </source>
</evidence>
<reference evidence="7" key="1">
    <citation type="journal article" date="2019" name="Int. J. Syst. Evol. Microbiol.">
        <title>The Global Catalogue of Microorganisms (GCM) 10K type strain sequencing project: providing services to taxonomists for standard genome sequencing and annotation.</title>
        <authorList>
            <consortium name="The Broad Institute Genomics Platform"/>
            <consortium name="The Broad Institute Genome Sequencing Center for Infectious Disease"/>
            <person name="Wu L."/>
            <person name="Ma J."/>
        </authorList>
    </citation>
    <scope>NUCLEOTIDE SEQUENCE [LARGE SCALE GENOMIC DNA]</scope>
    <source>
        <strain evidence="7">CCM 8749</strain>
    </source>
</reference>
<keyword evidence="1" id="KW-0547">Nucleotide-binding</keyword>
<dbReference type="SUPFAM" id="SSF52540">
    <property type="entry name" value="P-loop containing nucleoside triphosphate hydrolases"/>
    <property type="match status" value="1"/>
</dbReference>
<dbReference type="InterPro" id="IPR000432">
    <property type="entry name" value="DNA_mismatch_repair_MutS_C"/>
</dbReference>
<dbReference type="InterPro" id="IPR005747">
    <property type="entry name" value="MutS2"/>
</dbReference>